<dbReference type="InterPro" id="IPR053178">
    <property type="entry name" value="Osmoadaptation_assoc"/>
</dbReference>
<evidence type="ECO:0000259" key="2">
    <source>
        <dbReference type="PROSITE" id="PS50048"/>
    </source>
</evidence>
<evidence type="ECO:0000313" key="3">
    <source>
        <dbReference type="EMBL" id="KAF2223022.1"/>
    </source>
</evidence>
<evidence type="ECO:0000256" key="1">
    <source>
        <dbReference type="ARBA" id="ARBA00023242"/>
    </source>
</evidence>
<dbReference type="InterPro" id="IPR036864">
    <property type="entry name" value="Zn2-C6_fun-type_DNA-bd_sf"/>
</dbReference>
<dbReference type="Gene3D" id="4.10.240.10">
    <property type="entry name" value="Zn(2)-C6 fungal-type DNA-binding domain"/>
    <property type="match status" value="1"/>
</dbReference>
<gene>
    <name evidence="3" type="ORF">BDZ85DRAFT_120460</name>
</gene>
<proteinExistence type="predicted"/>
<dbReference type="PANTHER" id="PTHR38111:SF11">
    <property type="entry name" value="TRANSCRIPTION FACTOR DOMAIN-CONTAINING PROTEIN-RELATED"/>
    <property type="match status" value="1"/>
</dbReference>
<protein>
    <recommendedName>
        <fullName evidence="2">Zn(2)-C6 fungal-type domain-containing protein</fullName>
    </recommendedName>
</protein>
<dbReference type="CDD" id="cd00067">
    <property type="entry name" value="GAL4"/>
    <property type="match status" value="1"/>
</dbReference>
<dbReference type="PROSITE" id="PS50048">
    <property type="entry name" value="ZN2_CY6_FUNGAL_2"/>
    <property type="match status" value="1"/>
</dbReference>
<feature type="domain" description="Zn(2)-C6 fungal-type" evidence="2">
    <location>
        <begin position="9"/>
        <end position="39"/>
    </location>
</feature>
<reference evidence="4" key="1">
    <citation type="journal article" date="2020" name="Stud. Mycol.">
        <title>101 Dothideomycetes genomes: A test case for predicting lifestyles and emergence of pathogens.</title>
        <authorList>
            <person name="Haridas S."/>
            <person name="Albert R."/>
            <person name="Binder M."/>
            <person name="Bloem J."/>
            <person name="LaButti K."/>
            <person name="Salamov A."/>
            <person name="Andreopoulos B."/>
            <person name="Baker S."/>
            <person name="Barry K."/>
            <person name="Bills G."/>
            <person name="Bluhm B."/>
            <person name="Cannon C."/>
            <person name="Castanera R."/>
            <person name="Culley D."/>
            <person name="Daum C."/>
            <person name="Ezra D."/>
            <person name="Gonzalez J."/>
            <person name="Henrissat B."/>
            <person name="Kuo A."/>
            <person name="Liang C."/>
            <person name="Lipzen A."/>
            <person name="Lutzoni F."/>
            <person name="Magnuson J."/>
            <person name="Mondo S."/>
            <person name="Nolan M."/>
            <person name="Ohm R."/>
            <person name="Pangilinan J."/>
            <person name="Park H.-J."/>
            <person name="Ramirez L."/>
            <person name="Alfaro M."/>
            <person name="Sun H."/>
            <person name="Tritt A."/>
            <person name="Yoshinaga Y."/>
            <person name="Zwiers L.-H."/>
            <person name="Turgeon B."/>
            <person name="Goodwin S."/>
            <person name="Spatafora J."/>
            <person name="Crous P."/>
            <person name="Grigoriev I."/>
        </authorList>
    </citation>
    <scope>NUCLEOTIDE SEQUENCE [LARGE SCALE GENOMIC DNA]</scope>
    <source>
        <strain evidence="4">CECT 20119</strain>
    </source>
</reference>
<sequence length="446" mass="49355">MPGVPTSKSCDACLKSKRKCDRQPPACSRCARLKIPCINAGVRRYRFFAIEGRRKDGATMLVVKPPSRVTLVAAPQGNATTRLAGRLVTQLGVSNVRYNIRMTYGPLLSDIPRRLGENAVLDAATVALVATFDDLACGQMSQQRFRAYGEALSELRQAVQNPAMAHSPLTLCAILLIWICQGWIGGDQSNAQGHGAGFLRLISRTSLRHSRDPFELTLLHTILASTIFEAAFDPDLELEPWVSDFMLAGGKKDDISVMSCLLQLSSFLKYDYEVLPQLRRYYHAMKQKCITMRDLLGNMSHPGVSEQAQIVAASSVSAFGLTSGVALALNGIARAYDPDDPQLVDDSDRLHRDIVGLANRARAWLPLAGGWIPIAPEFAWLANSDPVRQREIEETWNRCWKEVSHSPFGVSSRFKQRFDQLRASAAINYQYGQDIEIYHTGMIAAT</sequence>
<keyword evidence="4" id="KW-1185">Reference proteome</keyword>
<organism evidence="3 4">
    <name type="scientific">Elsinoe ampelina</name>
    <dbReference type="NCBI Taxonomy" id="302913"/>
    <lineage>
        <taxon>Eukaryota</taxon>
        <taxon>Fungi</taxon>
        <taxon>Dikarya</taxon>
        <taxon>Ascomycota</taxon>
        <taxon>Pezizomycotina</taxon>
        <taxon>Dothideomycetes</taxon>
        <taxon>Dothideomycetidae</taxon>
        <taxon>Myriangiales</taxon>
        <taxon>Elsinoaceae</taxon>
        <taxon>Elsinoe</taxon>
    </lineage>
</organism>
<dbReference type="SMART" id="SM00066">
    <property type="entry name" value="GAL4"/>
    <property type="match status" value="1"/>
</dbReference>
<dbReference type="Pfam" id="PF00172">
    <property type="entry name" value="Zn_clus"/>
    <property type="match status" value="1"/>
</dbReference>
<name>A0A6A6GBC4_9PEZI</name>
<dbReference type="AlphaFoldDB" id="A0A6A6GBC4"/>
<dbReference type="EMBL" id="ML992507">
    <property type="protein sequence ID" value="KAF2223022.1"/>
    <property type="molecule type" value="Genomic_DNA"/>
</dbReference>
<dbReference type="SUPFAM" id="SSF57701">
    <property type="entry name" value="Zn2/Cys6 DNA-binding domain"/>
    <property type="match status" value="1"/>
</dbReference>
<accession>A0A6A6GBC4</accession>
<keyword evidence="1" id="KW-0539">Nucleus</keyword>
<dbReference type="PANTHER" id="PTHR38111">
    <property type="entry name" value="ZN(2)-C6 FUNGAL-TYPE DOMAIN-CONTAINING PROTEIN-RELATED"/>
    <property type="match status" value="1"/>
</dbReference>
<dbReference type="InterPro" id="IPR001138">
    <property type="entry name" value="Zn2Cys6_DnaBD"/>
</dbReference>
<dbReference type="OrthoDB" id="4314040at2759"/>
<dbReference type="Proteomes" id="UP000799538">
    <property type="component" value="Unassembled WGS sequence"/>
</dbReference>
<dbReference type="GO" id="GO:0000981">
    <property type="term" value="F:DNA-binding transcription factor activity, RNA polymerase II-specific"/>
    <property type="evidence" value="ECO:0007669"/>
    <property type="project" value="InterPro"/>
</dbReference>
<dbReference type="GO" id="GO:0008270">
    <property type="term" value="F:zinc ion binding"/>
    <property type="evidence" value="ECO:0007669"/>
    <property type="project" value="InterPro"/>
</dbReference>
<evidence type="ECO:0000313" key="4">
    <source>
        <dbReference type="Proteomes" id="UP000799538"/>
    </source>
</evidence>